<dbReference type="AlphaFoldDB" id="A0A151AIQ6"/>
<evidence type="ECO:0000256" key="1">
    <source>
        <dbReference type="ARBA" id="ARBA00007905"/>
    </source>
</evidence>
<organism evidence="5 6">
    <name type="scientific">Halalkalicoccus paucihalophilus</name>
    <dbReference type="NCBI Taxonomy" id="1008153"/>
    <lineage>
        <taxon>Archaea</taxon>
        <taxon>Methanobacteriati</taxon>
        <taxon>Methanobacteriota</taxon>
        <taxon>Stenosarchaea group</taxon>
        <taxon>Halobacteria</taxon>
        <taxon>Halobacteriales</taxon>
        <taxon>Halococcaceae</taxon>
        <taxon>Halalkalicoccus</taxon>
    </lineage>
</organism>
<dbReference type="PIRSF" id="PIRSF000097">
    <property type="entry name" value="AKR"/>
    <property type="match status" value="1"/>
</dbReference>
<dbReference type="PROSITE" id="PS00062">
    <property type="entry name" value="ALDOKETO_REDUCTASE_2"/>
    <property type="match status" value="1"/>
</dbReference>
<name>A0A151AIQ6_9EURY</name>
<dbReference type="InterPro" id="IPR036812">
    <property type="entry name" value="NAD(P)_OxRdtase_dom_sf"/>
</dbReference>
<dbReference type="PANTHER" id="PTHR43827">
    <property type="entry name" value="2,5-DIKETO-D-GLUCONIC ACID REDUCTASE"/>
    <property type="match status" value="1"/>
</dbReference>
<dbReference type="PRINTS" id="PR00069">
    <property type="entry name" value="ALDKETRDTASE"/>
</dbReference>
<comment type="similarity">
    <text evidence="1">Belongs to the aldo/keto reductase family.</text>
</comment>
<evidence type="ECO:0000313" key="5">
    <source>
        <dbReference type="EMBL" id="KYH27472.1"/>
    </source>
</evidence>
<dbReference type="OrthoDB" id="275427at2157"/>
<dbReference type="PANTHER" id="PTHR43827:SF3">
    <property type="entry name" value="NADP-DEPENDENT OXIDOREDUCTASE DOMAIN-CONTAINING PROTEIN"/>
    <property type="match status" value="1"/>
</dbReference>
<evidence type="ECO:0000259" key="4">
    <source>
        <dbReference type="Pfam" id="PF00248"/>
    </source>
</evidence>
<dbReference type="Pfam" id="PF00248">
    <property type="entry name" value="Aldo_ket_red"/>
    <property type="match status" value="1"/>
</dbReference>
<feature type="domain" description="NADP-dependent oxidoreductase" evidence="4">
    <location>
        <begin position="7"/>
        <end position="248"/>
    </location>
</feature>
<dbReference type="Proteomes" id="UP000075321">
    <property type="component" value="Unassembled WGS sequence"/>
</dbReference>
<evidence type="ECO:0000256" key="2">
    <source>
        <dbReference type="ARBA" id="ARBA00022857"/>
    </source>
</evidence>
<evidence type="ECO:0000256" key="3">
    <source>
        <dbReference type="ARBA" id="ARBA00023002"/>
    </source>
</evidence>
<comment type="caution">
    <text evidence="5">The sequence shown here is derived from an EMBL/GenBank/DDBJ whole genome shotgun (WGS) entry which is preliminary data.</text>
</comment>
<keyword evidence="6" id="KW-1185">Reference proteome</keyword>
<sequence>MEPTLPKIGLGTMGIEDPDTIARAIELGYHHLDTAQIYENEDVVGEGIARADVSREELTVATKVWADNLAPEDVRSSAEASLDRLGLDFVELLYVHRPIEAYDPGATLPEFDSLREDGLIEHVGLSNFSIDQLEEAREILAGPIAAHQVEMHPLYGQRELLEYARTARHTLVAYSPLAQGAVFELPEIREVAEERGVSEAEVSLAWLTAKDGVVTIPKASSEEHLEANLAGAGLELTAEERERIEGIEEERKLFE</sequence>
<proteinExistence type="inferred from homology"/>
<dbReference type="PATRIC" id="fig|1008153.3.peg.143"/>
<gene>
    <name evidence="5" type="ORF">HAPAU_01400</name>
</gene>
<keyword evidence="3" id="KW-0560">Oxidoreductase</keyword>
<dbReference type="InterPro" id="IPR018170">
    <property type="entry name" value="Aldo/ket_reductase_CS"/>
</dbReference>
<dbReference type="InterPro" id="IPR023210">
    <property type="entry name" value="NADP_OxRdtase_dom"/>
</dbReference>
<dbReference type="EMBL" id="LTAZ01000001">
    <property type="protein sequence ID" value="KYH27472.1"/>
    <property type="molecule type" value="Genomic_DNA"/>
</dbReference>
<dbReference type="Gene3D" id="3.20.20.100">
    <property type="entry name" value="NADP-dependent oxidoreductase domain"/>
    <property type="match status" value="1"/>
</dbReference>
<dbReference type="InterPro" id="IPR020471">
    <property type="entry name" value="AKR"/>
</dbReference>
<dbReference type="SUPFAM" id="SSF51430">
    <property type="entry name" value="NAD(P)-linked oxidoreductase"/>
    <property type="match status" value="1"/>
</dbReference>
<dbReference type="GO" id="GO:0016616">
    <property type="term" value="F:oxidoreductase activity, acting on the CH-OH group of donors, NAD or NADP as acceptor"/>
    <property type="evidence" value="ECO:0007669"/>
    <property type="project" value="UniProtKB-ARBA"/>
</dbReference>
<evidence type="ECO:0000313" key="6">
    <source>
        <dbReference type="Proteomes" id="UP000075321"/>
    </source>
</evidence>
<keyword evidence="2" id="KW-0521">NADP</keyword>
<protein>
    <submittedName>
        <fullName evidence="5">2,5-diketo-D-gluconate reductase B</fullName>
    </submittedName>
</protein>
<reference evidence="5 6" key="1">
    <citation type="submission" date="2016-02" db="EMBL/GenBank/DDBJ databases">
        <title>Genome sequence of Halalkalicoccus paucihalophilus DSM 24557.</title>
        <authorList>
            <person name="Poehlein A."/>
            <person name="Daniel R."/>
        </authorList>
    </citation>
    <scope>NUCLEOTIDE SEQUENCE [LARGE SCALE GENOMIC DNA]</scope>
    <source>
        <strain evidence="5 6">DSM 24557</strain>
    </source>
</reference>
<accession>A0A151AIQ6</accession>
<dbReference type="RefSeq" id="WP_066378273.1">
    <property type="nucleotide sequence ID" value="NZ_LTAZ01000001.1"/>
</dbReference>